<evidence type="ECO:0000259" key="1">
    <source>
        <dbReference type="PROSITE" id="PS50181"/>
    </source>
</evidence>
<protein>
    <recommendedName>
        <fullName evidence="1">F-box domain-containing protein</fullName>
    </recommendedName>
</protein>
<gene>
    <name evidence="2" type="ORF">VTL71DRAFT_11118</name>
</gene>
<dbReference type="EMBL" id="JAZHXI010000003">
    <property type="protein sequence ID" value="KAL2073792.1"/>
    <property type="molecule type" value="Genomic_DNA"/>
</dbReference>
<accession>A0ABR4CVC8</accession>
<evidence type="ECO:0000313" key="3">
    <source>
        <dbReference type="Proteomes" id="UP001595075"/>
    </source>
</evidence>
<sequence>MDTLPPELLHLILTHVPKSSLPSLRLLNHTFESIAFPLLFKNLLNWLDYNTSHAAITAFAHDVHNRPAAMWSPCASEPDGDVEGMWLGIIWRLQMKTGTRTESKLLVVRTGEEMGGAEGVTGAGELLTAENYARLSGKEDMLENRLKVAQNSYLMHRSYCDGTLKAGGPDVVVESKVVLEENGL</sequence>
<proteinExistence type="predicted"/>
<name>A0ABR4CVC8_9HELO</name>
<comment type="caution">
    <text evidence="2">The sequence shown here is derived from an EMBL/GenBank/DDBJ whole genome shotgun (WGS) entry which is preliminary data.</text>
</comment>
<reference evidence="2 3" key="1">
    <citation type="journal article" date="2024" name="Commun. Biol.">
        <title>Comparative genomic analysis of thermophilic fungi reveals convergent evolutionary adaptations and gene losses.</title>
        <authorList>
            <person name="Steindorff A.S."/>
            <person name="Aguilar-Pontes M.V."/>
            <person name="Robinson A.J."/>
            <person name="Andreopoulos B."/>
            <person name="LaButti K."/>
            <person name="Kuo A."/>
            <person name="Mondo S."/>
            <person name="Riley R."/>
            <person name="Otillar R."/>
            <person name="Haridas S."/>
            <person name="Lipzen A."/>
            <person name="Grimwood J."/>
            <person name="Schmutz J."/>
            <person name="Clum A."/>
            <person name="Reid I.D."/>
            <person name="Moisan M.C."/>
            <person name="Butler G."/>
            <person name="Nguyen T.T.M."/>
            <person name="Dewar K."/>
            <person name="Conant G."/>
            <person name="Drula E."/>
            <person name="Henrissat B."/>
            <person name="Hansel C."/>
            <person name="Singer S."/>
            <person name="Hutchinson M.I."/>
            <person name="de Vries R.P."/>
            <person name="Natvig D.O."/>
            <person name="Powell A.J."/>
            <person name="Tsang A."/>
            <person name="Grigoriev I.V."/>
        </authorList>
    </citation>
    <scope>NUCLEOTIDE SEQUENCE [LARGE SCALE GENOMIC DNA]</scope>
    <source>
        <strain evidence="2 3">CBS 494.80</strain>
    </source>
</reference>
<dbReference type="Proteomes" id="UP001595075">
    <property type="component" value="Unassembled WGS sequence"/>
</dbReference>
<keyword evidence="3" id="KW-1185">Reference proteome</keyword>
<organism evidence="2 3">
    <name type="scientific">Oculimacula yallundae</name>
    <dbReference type="NCBI Taxonomy" id="86028"/>
    <lineage>
        <taxon>Eukaryota</taxon>
        <taxon>Fungi</taxon>
        <taxon>Dikarya</taxon>
        <taxon>Ascomycota</taxon>
        <taxon>Pezizomycotina</taxon>
        <taxon>Leotiomycetes</taxon>
        <taxon>Helotiales</taxon>
        <taxon>Ploettnerulaceae</taxon>
        <taxon>Oculimacula</taxon>
    </lineage>
</organism>
<dbReference type="PROSITE" id="PS50181">
    <property type="entry name" value="FBOX"/>
    <property type="match status" value="1"/>
</dbReference>
<dbReference type="InterPro" id="IPR036047">
    <property type="entry name" value="F-box-like_dom_sf"/>
</dbReference>
<evidence type="ECO:0000313" key="2">
    <source>
        <dbReference type="EMBL" id="KAL2073792.1"/>
    </source>
</evidence>
<feature type="domain" description="F-box" evidence="1">
    <location>
        <begin position="1"/>
        <end position="43"/>
    </location>
</feature>
<dbReference type="SUPFAM" id="SSF81383">
    <property type="entry name" value="F-box domain"/>
    <property type="match status" value="1"/>
</dbReference>
<dbReference type="Pfam" id="PF00646">
    <property type="entry name" value="F-box"/>
    <property type="match status" value="1"/>
</dbReference>
<dbReference type="InterPro" id="IPR001810">
    <property type="entry name" value="F-box_dom"/>
</dbReference>